<feature type="compositionally biased region" description="Polar residues" evidence="2">
    <location>
        <begin position="36"/>
        <end position="45"/>
    </location>
</feature>
<dbReference type="GO" id="GO:0003677">
    <property type="term" value="F:DNA binding"/>
    <property type="evidence" value="ECO:0007669"/>
    <property type="project" value="InterPro"/>
</dbReference>
<evidence type="ECO:0000256" key="2">
    <source>
        <dbReference type="SAM" id="MobiDB-lite"/>
    </source>
</evidence>
<name>A0A9P0MBI8_ACAOB</name>
<organism evidence="4 5">
    <name type="scientific">Acanthoscelides obtectus</name>
    <name type="common">Bean weevil</name>
    <name type="synonym">Bruchus obtectus</name>
    <dbReference type="NCBI Taxonomy" id="200917"/>
    <lineage>
        <taxon>Eukaryota</taxon>
        <taxon>Metazoa</taxon>
        <taxon>Ecdysozoa</taxon>
        <taxon>Arthropoda</taxon>
        <taxon>Hexapoda</taxon>
        <taxon>Insecta</taxon>
        <taxon>Pterygota</taxon>
        <taxon>Neoptera</taxon>
        <taxon>Endopterygota</taxon>
        <taxon>Coleoptera</taxon>
        <taxon>Polyphaga</taxon>
        <taxon>Cucujiformia</taxon>
        <taxon>Chrysomeloidea</taxon>
        <taxon>Chrysomelidae</taxon>
        <taxon>Bruchinae</taxon>
        <taxon>Bruchini</taxon>
        <taxon>Acanthoscelides</taxon>
    </lineage>
</organism>
<evidence type="ECO:0000259" key="3">
    <source>
        <dbReference type="PROSITE" id="PS51031"/>
    </source>
</evidence>
<dbReference type="EMBL" id="CAKOFQ010007872">
    <property type="protein sequence ID" value="CAH2009318.1"/>
    <property type="molecule type" value="Genomic_DNA"/>
</dbReference>
<reference evidence="4" key="1">
    <citation type="submission" date="2022-03" db="EMBL/GenBank/DDBJ databases">
        <authorList>
            <person name="Sayadi A."/>
        </authorList>
    </citation>
    <scope>NUCLEOTIDE SEQUENCE</scope>
</reference>
<protein>
    <recommendedName>
        <fullName evidence="3">BESS domain-containing protein</fullName>
    </recommendedName>
</protein>
<accession>A0A9P0MBI8</accession>
<feature type="domain" description="BESS" evidence="3">
    <location>
        <begin position="99"/>
        <end position="138"/>
    </location>
</feature>
<gene>
    <name evidence="4" type="ORF">ACAOBT_LOCUS30770</name>
</gene>
<dbReference type="AlphaFoldDB" id="A0A9P0MBI8"/>
<dbReference type="PROSITE" id="PS51031">
    <property type="entry name" value="BESS"/>
    <property type="match status" value="1"/>
</dbReference>
<proteinExistence type="predicted"/>
<dbReference type="InterPro" id="IPR004210">
    <property type="entry name" value="BESS_motif"/>
</dbReference>
<keyword evidence="5" id="KW-1185">Reference proteome</keyword>
<evidence type="ECO:0000256" key="1">
    <source>
        <dbReference type="PROSITE-ProRule" id="PRU00371"/>
    </source>
</evidence>
<feature type="compositionally biased region" description="Low complexity" evidence="2">
    <location>
        <begin position="46"/>
        <end position="55"/>
    </location>
</feature>
<evidence type="ECO:0000313" key="5">
    <source>
        <dbReference type="Proteomes" id="UP001152888"/>
    </source>
</evidence>
<dbReference type="GO" id="GO:0005634">
    <property type="term" value="C:nucleus"/>
    <property type="evidence" value="ECO:0007669"/>
    <property type="project" value="UniProtKB-SubCell"/>
</dbReference>
<dbReference type="OrthoDB" id="5803771at2759"/>
<evidence type="ECO:0000313" key="4">
    <source>
        <dbReference type="EMBL" id="CAH2009318.1"/>
    </source>
</evidence>
<dbReference type="Proteomes" id="UP001152888">
    <property type="component" value="Unassembled WGS sequence"/>
</dbReference>
<comment type="caution">
    <text evidence="4">The sequence shown here is derived from an EMBL/GenBank/DDBJ whole genome shotgun (WGS) entry which is preliminary data.</text>
</comment>
<comment type="subcellular location">
    <subcellularLocation>
        <location evidence="1">Nucleus</location>
    </subcellularLocation>
</comment>
<sequence length="171" mass="19853">MYFLKDFVTPSPTQGNLISCNEDSTEIEELHSVENNENNEASDLHSQPSSPSSVPLRTPSRSSSISQVRKRTKKDIQEEFLSLETKKIEMWQNEAKDNDNADLLFFKSLLPHMADFTEFEKLEIKSDIMSLILKKKKKNCQSSSSRFYKFRFWKLVTWKTKQAAVTTQVHI</sequence>
<feature type="region of interest" description="Disordered" evidence="2">
    <location>
        <begin position="36"/>
        <end position="74"/>
    </location>
</feature>
<keyword evidence="1" id="KW-0539">Nucleus</keyword>
<dbReference type="Pfam" id="PF02944">
    <property type="entry name" value="BESS"/>
    <property type="match status" value="1"/>
</dbReference>